<feature type="region of interest" description="Disordered" evidence="1">
    <location>
        <begin position="68"/>
        <end position="88"/>
    </location>
</feature>
<accession>A0A9W7SN38</accession>
<dbReference type="Proteomes" id="UP001138500">
    <property type="component" value="Unassembled WGS sequence"/>
</dbReference>
<reference evidence="2 3" key="2">
    <citation type="journal article" date="2021" name="Curr. Genet.">
        <title>Genetic response to nitrogen starvation in the aggressive Eucalyptus foliar pathogen Teratosphaeria destructans.</title>
        <authorList>
            <person name="Havenga M."/>
            <person name="Wingfield B.D."/>
            <person name="Wingfield M.J."/>
            <person name="Dreyer L.L."/>
            <person name="Roets F."/>
            <person name="Aylward J."/>
        </authorList>
    </citation>
    <scope>NUCLEOTIDE SEQUENCE [LARGE SCALE GENOMIC DNA]</scope>
    <source>
        <strain evidence="2">CMW44962</strain>
    </source>
</reference>
<dbReference type="EMBL" id="RIBY02002117">
    <property type="protein sequence ID" value="KAH9825431.1"/>
    <property type="molecule type" value="Genomic_DNA"/>
</dbReference>
<keyword evidence="3" id="KW-1185">Reference proteome</keyword>
<comment type="caution">
    <text evidence="2">The sequence shown here is derived from an EMBL/GenBank/DDBJ whole genome shotgun (WGS) entry which is preliminary data.</text>
</comment>
<evidence type="ECO:0000313" key="3">
    <source>
        <dbReference type="Proteomes" id="UP001138500"/>
    </source>
</evidence>
<evidence type="ECO:0000313" key="2">
    <source>
        <dbReference type="EMBL" id="KAH9825431.1"/>
    </source>
</evidence>
<gene>
    <name evidence="2" type="ORF">Tdes44962_MAKER10204</name>
</gene>
<sequence>MLAQLAELPQTCLRAGTGDVLVLAIELEGIGGVGGRAGGGGVGAEVVLGEGDGEGGVGGEVQFGVPLSPVSGSVSDASRTMGGTGWDT</sequence>
<proteinExistence type="predicted"/>
<reference evidence="2 3" key="1">
    <citation type="journal article" date="2018" name="IMA Fungus">
        <title>IMA Genome-F 10: Nine draft genome sequences of Claviceps purpurea s.lat., including C. arundinis, C. humidiphila, and C. cf. spartinae, pseudomolecules for the pitch canker pathogen Fusarium circinatum, draft genome of Davidsoniella eucalypti, Grosmannia galeiformis, Quambalaria eucalypti, and Teratosphaeria destructans.</title>
        <authorList>
            <person name="Wingfield B.D."/>
            <person name="Liu M."/>
            <person name="Nguyen H.D."/>
            <person name="Lane F.A."/>
            <person name="Morgan S.W."/>
            <person name="De Vos L."/>
            <person name="Wilken P.M."/>
            <person name="Duong T.A."/>
            <person name="Aylward J."/>
            <person name="Coetzee M.P."/>
            <person name="Dadej K."/>
            <person name="De Beer Z.W."/>
            <person name="Findlay W."/>
            <person name="Havenga M."/>
            <person name="Kolarik M."/>
            <person name="Menzies J.G."/>
            <person name="Naidoo K."/>
            <person name="Pochopski O."/>
            <person name="Shoukouhi P."/>
            <person name="Santana Q.C."/>
            <person name="Seifert K.A."/>
            <person name="Soal N."/>
            <person name="Steenkamp E.T."/>
            <person name="Tatham C.T."/>
            <person name="van der Nest M.A."/>
            <person name="Wingfield M.J."/>
        </authorList>
    </citation>
    <scope>NUCLEOTIDE SEQUENCE [LARGE SCALE GENOMIC DNA]</scope>
    <source>
        <strain evidence="2">CMW44962</strain>
    </source>
</reference>
<name>A0A9W7SN38_9PEZI</name>
<protein>
    <submittedName>
        <fullName evidence="2">Uncharacterized protein</fullName>
    </submittedName>
</protein>
<dbReference type="AlphaFoldDB" id="A0A9W7SN38"/>
<organism evidence="2 3">
    <name type="scientific">Teratosphaeria destructans</name>
    <dbReference type="NCBI Taxonomy" id="418781"/>
    <lineage>
        <taxon>Eukaryota</taxon>
        <taxon>Fungi</taxon>
        <taxon>Dikarya</taxon>
        <taxon>Ascomycota</taxon>
        <taxon>Pezizomycotina</taxon>
        <taxon>Dothideomycetes</taxon>
        <taxon>Dothideomycetidae</taxon>
        <taxon>Mycosphaerellales</taxon>
        <taxon>Teratosphaeriaceae</taxon>
        <taxon>Teratosphaeria</taxon>
    </lineage>
</organism>
<evidence type="ECO:0000256" key="1">
    <source>
        <dbReference type="SAM" id="MobiDB-lite"/>
    </source>
</evidence>